<comment type="caution">
    <text evidence="4">The sequence shown here is derived from an EMBL/GenBank/DDBJ whole genome shotgun (WGS) entry which is preliminary data.</text>
</comment>
<dbReference type="FunFam" id="1.25.40.10:FF:000558">
    <property type="entry name" value="Pentatricopeptide repeat-containing protein At5g39710"/>
    <property type="match status" value="1"/>
</dbReference>
<dbReference type="PANTHER" id="PTHR47933">
    <property type="entry name" value="PENTATRICOPEPTIDE REPEAT-CONTAINING PROTEIN 1, MITOCHONDRIAL"/>
    <property type="match status" value="1"/>
</dbReference>
<dbReference type="Pfam" id="PF01535">
    <property type="entry name" value="PPR"/>
    <property type="match status" value="2"/>
</dbReference>
<proteinExistence type="inferred from homology"/>
<dbReference type="Pfam" id="PF12854">
    <property type="entry name" value="PPR_1"/>
    <property type="match status" value="1"/>
</dbReference>
<protein>
    <recommendedName>
        <fullName evidence="6">Pentacotripeptide-repeat region of PRORP domain-containing protein</fullName>
    </recommendedName>
</protein>
<gene>
    <name evidence="4" type="ORF">DM860_002931</name>
</gene>
<dbReference type="NCBIfam" id="TIGR00756">
    <property type="entry name" value="PPR"/>
    <property type="match status" value="8"/>
</dbReference>
<evidence type="ECO:0000256" key="1">
    <source>
        <dbReference type="ARBA" id="ARBA00007626"/>
    </source>
</evidence>
<feature type="repeat" description="PPR" evidence="3">
    <location>
        <begin position="155"/>
        <end position="190"/>
    </location>
</feature>
<dbReference type="PROSITE" id="PS51375">
    <property type="entry name" value="PPR"/>
    <property type="match status" value="9"/>
</dbReference>
<evidence type="ECO:0000256" key="3">
    <source>
        <dbReference type="PROSITE-ProRule" id="PRU00708"/>
    </source>
</evidence>
<dbReference type="EMBL" id="NQVE01000200">
    <property type="protein sequence ID" value="RAL39398.1"/>
    <property type="molecule type" value="Genomic_DNA"/>
</dbReference>
<feature type="repeat" description="PPR" evidence="3">
    <location>
        <begin position="296"/>
        <end position="330"/>
    </location>
</feature>
<feature type="repeat" description="PPR" evidence="3">
    <location>
        <begin position="331"/>
        <end position="365"/>
    </location>
</feature>
<dbReference type="InterPro" id="IPR011990">
    <property type="entry name" value="TPR-like_helical_dom_sf"/>
</dbReference>
<feature type="repeat" description="PPR" evidence="3">
    <location>
        <begin position="120"/>
        <end position="154"/>
    </location>
</feature>
<evidence type="ECO:0000256" key="2">
    <source>
        <dbReference type="ARBA" id="ARBA00022737"/>
    </source>
</evidence>
<feature type="repeat" description="PPR" evidence="3">
    <location>
        <begin position="261"/>
        <end position="295"/>
    </location>
</feature>
<dbReference type="AlphaFoldDB" id="A0A328D4M0"/>
<evidence type="ECO:0000313" key="5">
    <source>
        <dbReference type="Proteomes" id="UP000249390"/>
    </source>
</evidence>
<evidence type="ECO:0000313" key="4">
    <source>
        <dbReference type="EMBL" id="RAL39398.1"/>
    </source>
</evidence>
<dbReference type="Pfam" id="PF13041">
    <property type="entry name" value="PPR_2"/>
    <property type="match status" value="2"/>
</dbReference>
<dbReference type="Proteomes" id="UP000249390">
    <property type="component" value="Unassembled WGS sequence"/>
</dbReference>
<keyword evidence="2" id="KW-0677">Repeat</keyword>
<dbReference type="GO" id="GO:0003729">
    <property type="term" value="F:mRNA binding"/>
    <property type="evidence" value="ECO:0007669"/>
    <property type="project" value="TreeGrafter"/>
</dbReference>
<feature type="repeat" description="PPR" evidence="3">
    <location>
        <begin position="49"/>
        <end position="83"/>
    </location>
</feature>
<dbReference type="InterPro" id="IPR051240">
    <property type="entry name" value="Mito_RNA-Proc/Resp"/>
</dbReference>
<dbReference type="InterPro" id="IPR002885">
    <property type="entry name" value="PPR_rpt"/>
</dbReference>
<reference evidence="4 5" key="1">
    <citation type="submission" date="2018-06" db="EMBL/GenBank/DDBJ databases">
        <title>The Genome of Cuscuta australis (Dodder) Provides Insight into the Evolution of Plant Parasitism.</title>
        <authorList>
            <person name="Liu H."/>
        </authorList>
    </citation>
    <scope>NUCLEOTIDE SEQUENCE [LARGE SCALE GENOMIC DNA]</scope>
    <source>
        <strain evidence="5">cv. Yunnan</strain>
        <tissue evidence="4">Vines</tissue>
    </source>
</reference>
<dbReference type="Gene3D" id="1.25.40.10">
    <property type="entry name" value="Tetratricopeptide repeat domain"/>
    <property type="match status" value="4"/>
</dbReference>
<comment type="similarity">
    <text evidence="1">Belongs to the PPR family. P subfamily.</text>
</comment>
<evidence type="ECO:0008006" key="6">
    <source>
        <dbReference type="Google" id="ProtNLM"/>
    </source>
</evidence>
<feature type="repeat" description="PPR" evidence="3">
    <location>
        <begin position="410"/>
        <end position="444"/>
    </location>
</feature>
<sequence length="480" mass="54722">MGSKTSIKWPKEITTGLVEQLIKAEKDIHKAVLIFDAASAEYSNGFRHDHTTFRTIIQRLLSANRFASAEEMLARMVKEKCKVTEDVFLSLYRAYGRVHKPLDVVRVFQNMKDSYHCEPTQKSYITVFSILVNENRLNTAFKFYRYMRENGIPPNTASLNILIKALCKNEKTLGSAFRIFREMSKHGCSPDSFTYGTMISGLCKLGRILEAKELFVEMEAKGCLPTVITYTTMIHGLCLCNDLDGAVRLLEVMRTKHVDPNVFTYSCLMDGLCKNGRSLESMELMEKMITEHKVPNIITYSTLIHGLCREGKLREALEIFDRMKLQGLQPDAGLYWNLISLFCESNKFQEAANYLDEMVLGRVTPNRVTWTLHVKMHNTLVQGLVAHAGNDPRRAFQLYLSMRSRGISVEEKTFEVLVACFCEKGDLHKTCRIVEEMAIDGCIPGKGIWSAVLASFWDRKKVREATELLHSQLTAELMEC</sequence>
<organism evidence="4 5">
    <name type="scientific">Cuscuta australis</name>
    <dbReference type="NCBI Taxonomy" id="267555"/>
    <lineage>
        <taxon>Eukaryota</taxon>
        <taxon>Viridiplantae</taxon>
        <taxon>Streptophyta</taxon>
        <taxon>Embryophyta</taxon>
        <taxon>Tracheophyta</taxon>
        <taxon>Spermatophyta</taxon>
        <taxon>Magnoliopsida</taxon>
        <taxon>eudicotyledons</taxon>
        <taxon>Gunneridae</taxon>
        <taxon>Pentapetalae</taxon>
        <taxon>asterids</taxon>
        <taxon>lamiids</taxon>
        <taxon>Solanales</taxon>
        <taxon>Convolvulaceae</taxon>
        <taxon>Cuscuteae</taxon>
        <taxon>Cuscuta</taxon>
        <taxon>Cuscuta subgen. Grammica</taxon>
        <taxon>Cuscuta sect. Cleistogrammica</taxon>
    </lineage>
</organism>
<accession>A0A328D4M0</accession>
<feature type="repeat" description="PPR" evidence="3">
    <location>
        <begin position="191"/>
        <end position="225"/>
    </location>
</feature>
<name>A0A328D4M0_9ASTE</name>
<keyword evidence="5" id="KW-1185">Reference proteome</keyword>
<dbReference type="PANTHER" id="PTHR47933:SF25">
    <property type="entry name" value="OS01G0672166 PROTEIN"/>
    <property type="match status" value="1"/>
</dbReference>
<feature type="repeat" description="PPR" evidence="3">
    <location>
        <begin position="226"/>
        <end position="260"/>
    </location>
</feature>